<comment type="caution">
    <text evidence="9">The sequence shown here is derived from an EMBL/GenBank/DDBJ whole genome shotgun (WGS) entry which is preliminary data.</text>
</comment>
<accession>A0ABT2B0N2</accession>
<evidence type="ECO:0000256" key="4">
    <source>
        <dbReference type="ARBA" id="ARBA00022679"/>
    </source>
</evidence>
<evidence type="ECO:0000256" key="2">
    <source>
        <dbReference type="ARBA" id="ARBA00012438"/>
    </source>
</evidence>
<keyword evidence="7" id="KW-0812">Transmembrane</keyword>
<evidence type="ECO:0000256" key="7">
    <source>
        <dbReference type="SAM" id="Phobius"/>
    </source>
</evidence>
<evidence type="ECO:0000313" key="10">
    <source>
        <dbReference type="Proteomes" id="UP001205612"/>
    </source>
</evidence>
<proteinExistence type="predicted"/>
<keyword evidence="4" id="KW-0808">Transferase</keyword>
<feature type="region of interest" description="Disordered" evidence="6">
    <location>
        <begin position="466"/>
        <end position="489"/>
    </location>
</feature>
<comment type="catalytic activity">
    <reaction evidence="1">
        <text>ATP + protein L-histidine = ADP + protein N-phospho-L-histidine.</text>
        <dbReference type="EC" id="2.7.13.3"/>
    </reaction>
</comment>
<dbReference type="Gene3D" id="3.30.565.10">
    <property type="entry name" value="Histidine kinase-like ATPase, C-terminal domain"/>
    <property type="match status" value="1"/>
</dbReference>
<feature type="region of interest" description="Disordered" evidence="6">
    <location>
        <begin position="535"/>
        <end position="556"/>
    </location>
</feature>
<dbReference type="InterPro" id="IPR003594">
    <property type="entry name" value="HATPase_dom"/>
</dbReference>
<feature type="domain" description="Histidine kinase/HSP90-like ATPase" evidence="8">
    <location>
        <begin position="262"/>
        <end position="376"/>
    </location>
</feature>
<dbReference type="GO" id="GO:0005524">
    <property type="term" value="F:ATP binding"/>
    <property type="evidence" value="ECO:0007669"/>
    <property type="project" value="UniProtKB-KW"/>
</dbReference>
<evidence type="ECO:0000313" key="9">
    <source>
        <dbReference type="EMBL" id="MCS0601936.1"/>
    </source>
</evidence>
<evidence type="ECO:0000256" key="1">
    <source>
        <dbReference type="ARBA" id="ARBA00000085"/>
    </source>
</evidence>
<keyword evidence="7" id="KW-0472">Membrane</keyword>
<gene>
    <name evidence="9" type="ORF">NX794_12045</name>
</gene>
<dbReference type="EC" id="2.7.13.3" evidence="2"/>
<protein>
    <recommendedName>
        <fullName evidence="2">histidine kinase</fullName>
        <ecNumber evidence="2">2.7.13.3</ecNumber>
    </recommendedName>
</protein>
<dbReference type="SUPFAM" id="SSF55874">
    <property type="entry name" value="ATPase domain of HSP90 chaperone/DNA topoisomerase II/histidine kinase"/>
    <property type="match status" value="1"/>
</dbReference>
<evidence type="ECO:0000256" key="5">
    <source>
        <dbReference type="ARBA" id="ARBA00022777"/>
    </source>
</evidence>
<dbReference type="EMBL" id="JANUGP010000007">
    <property type="protein sequence ID" value="MCS0601936.1"/>
    <property type="molecule type" value="Genomic_DNA"/>
</dbReference>
<dbReference type="RefSeq" id="WP_258778427.1">
    <property type="nucleotide sequence ID" value="NZ_JANUGP010000007.1"/>
</dbReference>
<dbReference type="Proteomes" id="UP001205612">
    <property type="component" value="Unassembled WGS sequence"/>
</dbReference>
<feature type="region of interest" description="Disordered" evidence="6">
    <location>
        <begin position="397"/>
        <end position="424"/>
    </location>
</feature>
<keyword evidence="9" id="KW-0547">Nucleotide-binding</keyword>
<reference evidence="9 10" key="1">
    <citation type="submission" date="2022-08" db="EMBL/GenBank/DDBJ databases">
        <authorList>
            <person name="Somphong A."/>
            <person name="Phongsopitanun W."/>
        </authorList>
    </citation>
    <scope>NUCLEOTIDE SEQUENCE [LARGE SCALE GENOMIC DNA]</scope>
    <source>
        <strain evidence="9 10">LP11</strain>
    </source>
</reference>
<sequence>MVSVQKPPGRRERPYARVLLPPLLAMAAASAAATALVPAPARLAVGLCGALAVLLVLLTAAEAARRGRSLRAAQAELARQAAHLDERLAAQDELIHRFATDIIPIGLARLRAGEPLRDVLRNIYDADSDLVGLSEWYREMFRVSLRGADHEISMRDATERSYVSIARRVQAIVHQQAVEMREMEEDHGRNPEVFDDLLRLDHGTSLIGRLADTISVLGGGRPGRQWPLPVSLYSTLRGAMSRILEYRRIELSSIVNINIKGTSVEPIIHAAAELLDNATRYSPPTAKVHVTASEVQAGLAVEIEDAGVSLTEESRARIERMIEDAKNGEDAHNLGETPHLGLAVVGRLCKQFDMEVSLRASAYGGVRAILVIPRVMTTTEPGVGAAHGIGATGVPQASLGAVEGPKRPPKIRRPTSPKIPAGISMEDDVPEVTEWTAGGLPQRRSRVKIPLAQRYAEQAAIERAEREGRPTIWSRTRTEPEPEPEIDPERKKLMDRPAGAGIEDFWNGLRQGMPEDATAAELTDFTLHPTKYLHLLNDSDDPAEGATEADDERDLK</sequence>
<keyword evidence="5" id="KW-0418">Kinase</keyword>
<evidence type="ECO:0000259" key="8">
    <source>
        <dbReference type="SMART" id="SM00387"/>
    </source>
</evidence>
<dbReference type="PANTHER" id="PTHR45436">
    <property type="entry name" value="SENSOR HISTIDINE KINASE YKOH"/>
    <property type="match status" value="1"/>
</dbReference>
<dbReference type="InterPro" id="IPR036890">
    <property type="entry name" value="HATPase_C_sf"/>
</dbReference>
<keyword evidence="3" id="KW-0597">Phosphoprotein</keyword>
<dbReference type="SMART" id="SM00387">
    <property type="entry name" value="HATPase_c"/>
    <property type="match status" value="1"/>
</dbReference>
<keyword evidence="10" id="KW-1185">Reference proteome</keyword>
<dbReference type="InterPro" id="IPR050428">
    <property type="entry name" value="TCS_sensor_his_kinase"/>
</dbReference>
<dbReference type="PANTHER" id="PTHR45436:SF5">
    <property type="entry name" value="SENSOR HISTIDINE KINASE TRCS"/>
    <property type="match status" value="1"/>
</dbReference>
<organism evidence="9 10">
    <name type="scientific">Streptomyces pyxinicus</name>
    <dbReference type="NCBI Taxonomy" id="2970331"/>
    <lineage>
        <taxon>Bacteria</taxon>
        <taxon>Bacillati</taxon>
        <taxon>Actinomycetota</taxon>
        <taxon>Actinomycetes</taxon>
        <taxon>Kitasatosporales</taxon>
        <taxon>Streptomycetaceae</taxon>
        <taxon>Streptomyces</taxon>
    </lineage>
</organism>
<keyword evidence="7" id="KW-1133">Transmembrane helix</keyword>
<feature type="transmembrane region" description="Helical" evidence="7">
    <location>
        <begin position="43"/>
        <end position="61"/>
    </location>
</feature>
<dbReference type="Pfam" id="PF02518">
    <property type="entry name" value="HATPase_c"/>
    <property type="match status" value="1"/>
</dbReference>
<name>A0ABT2B0N2_9ACTN</name>
<keyword evidence="9" id="KW-0067">ATP-binding</keyword>
<feature type="compositionally biased region" description="Acidic residues" evidence="6">
    <location>
        <begin position="538"/>
        <end position="556"/>
    </location>
</feature>
<evidence type="ECO:0000256" key="3">
    <source>
        <dbReference type="ARBA" id="ARBA00022553"/>
    </source>
</evidence>
<evidence type="ECO:0000256" key="6">
    <source>
        <dbReference type="SAM" id="MobiDB-lite"/>
    </source>
</evidence>